<keyword evidence="2" id="KW-1185">Reference proteome</keyword>
<dbReference type="Proteomes" id="UP001184230">
    <property type="component" value="Unassembled WGS sequence"/>
</dbReference>
<proteinExistence type="predicted"/>
<evidence type="ECO:0000313" key="1">
    <source>
        <dbReference type="EMBL" id="MDR6535755.1"/>
    </source>
</evidence>
<sequence>MTSHPKLTFDEWARSLEESNAGTLPETGKPLVSSTEWARLEDVAVRRSLGISVCVFPSVFARLA</sequence>
<organism evidence="1 2">
    <name type="scientific">Variovorax soli</name>
    <dbReference type="NCBI Taxonomy" id="376815"/>
    <lineage>
        <taxon>Bacteria</taxon>
        <taxon>Pseudomonadati</taxon>
        <taxon>Pseudomonadota</taxon>
        <taxon>Betaproteobacteria</taxon>
        <taxon>Burkholderiales</taxon>
        <taxon>Comamonadaceae</taxon>
        <taxon>Variovorax</taxon>
    </lineage>
</organism>
<dbReference type="RefSeq" id="WP_309900151.1">
    <property type="nucleotide sequence ID" value="NZ_JAVDRF010000003.1"/>
</dbReference>
<name>A0ABU1NCI2_9BURK</name>
<reference evidence="1 2" key="1">
    <citation type="submission" date="2023-07" db="EMBL/GenBank/DDBJ databases">
        <title>Sorghum-associated microbial communities from plants grown in Nebraska, USA.</title>
        <authorList>
            <person name="Schachtman D."/>
        </authorList>
    </citation>
    <scope>NUCLEOTIDE SEQUENCE [LARGE SCALE GENOMIC DNA]</scope>
    <source>
        <strain evidence="1 2">DS1781</strain>
    </source>
</reference>
<dbReference type="EMBL" id="JAVDRF010000003">
    <property type="protein sequence ID" value="MDR6535755.1"/>
    <property type="molecule type" value="Genomic_DNA"/>
</dbReference>
<comment type="caution">
    <text evidence="1">The sequence shown here is derived from an EMBL/GenBank/DDBJ whole genome shotgun (WGS) entry which is preliminary data.</text>
</comment>
<accession>A0ABU1NCI2</accession>
<gene>
    <name evidence="1" type="ORF">J2739_001525</name>
</gene>
<evidence type="ECO:0000313" key="2">
    <source>
        <dbReference type="Proteomes" id="UP001184230"/>
    </source>
</evidence>
<protein>
    <submittedName>
        <fullName evidence="1">Uncharacterized protein</fullName>
    </submittedName>
</protein>